<comment type="catalytic activity">
    <reaction evidence="3">
        <text>Ni(II)-pyridinium-3,5-bisthiocarboxylate mononucleotide = pyridinium-3,5-bisthiocarboxylate mononucleotide + Ni(2+)</text>
        <dbReference type="Rhea" id="RHEA:54784"/>
        <dbReference type="ChEBI" id="CHEBI:49786"/>
        <dbReference type="ChEBI" id="CHEBI:137372"/>
        <dbReference type="ChEBI" id="CHEBI:137373"/>
        <dbReference type="EC" id="4.99.1.12"/>
    </reaction>
</comment>
<protein>
    <recommendedName>
        <fullName evidence="3">Pyridinium-3,5-bisthiocarboxylic acid mononucleotide nickel insertion protein</fullName>
        <shortName evidence="3">P2TMN nickel insertion protein</shortName>
        <ecNumber evidence="3">4.99.1.12</ecNumber>
    </recommendedName>
    <alternativeName>
        <fullName evidence="3">Nickel-pincer cofactor biosynthesis protein LarC</fullName>
    </alternativeName>
</protein>
<sequence>MGAAGDMLTAALLELLPDRESILRTLNELHIPNVTYEAKSVVKSGITGTQMHVLVDGVQEGHHHEHHHHHSGLHEIEHILSHMKVSEKVKQDAAKVYQLIAEAESQVHNEPVTQIHFHEVGMLDAVADVVAVCYLMEQLGAEKVVVSPIHVGSGQVRCAHGVLPVPAPATAYILKDVPIYGGQIEGELCTPTGAALIKYYADEFGPMPIMKVKEIGYGMGSKDFSQVNCLRAMLGVTSEQMHKRIELDCNMDDMTGEEIAYAMERLFEAGVNEVFTSPVGMKKSRPGVNLTVICEENKKEMILETIFQHTTTIGVREKSIKRYVLERTITQEQTKYGPIRCKESHGYGISKKKYEFDDVADVAQKEGKTIREIREELRRNQDDLQ</sequence>
<reference evidence="4 5" key="1">
    <citation type="submission" date="2016-10" db="EMBL/GenBank/DDBJ databases">
        <authorList>
            <person name="de Groot N.N."/>
        </authorList>
    </citation>
    <scope>NUCLEOTIDE SEQUENCE [LARGE SCALE GENOMIC DNA]</scope>
    <source>
        <strain evidence="4 5">DSM 3217</strain>
    </source>
</reference>
<dbReference type="NCBIfam" id="TIGR00299">
    <property type="entry name" value="nickel pincer cofactor biosynthesis protein LarC"/>
    <property type="match status" value="1"/>
</dbReference>
<keyword evidence="1 3" id="KW-0533">Nickel</keyword>
<comment type="function">
    <text evidence="3">Involved in the biosynthesis of a nickel-pincer cofactor ((SCS)Ni(II) pincer complex). Binds Ni(2+), and functions in nickel delivery to pyridinium-3,5-bisthiocarboxylic acid mononucleotide (P2TMN), to form the mature cofactor. Is thus probably required for the activation of nickel-pincer cofactor-dependent enzymes.</text>
</comment>
<gene>
    <name evidence="3" type="primary">larC</name>
    <name evidence="4" type="ORF">SAMN02910417_02427</name>
</gene>
<dbReference type="PANTHER" id="PTHR36566">
    <property type="entry name" value="NICKEL INSERTION PROTEIN-RELATED"/>
    <property type="match status" value="1"/>
</dbReference>
<evidence type="ECO:0000256" key="1">
    <source>
        <dbReference type="ARBA" id="ARBA00022596"/>
    </source>
</evidence>
<dbReference type="Pfam" id="PF01969">
    <property type="entry name" value="Ni_insertion"/>
    <property type="match status" value="1"/>
</dbReference>
<dbReference type="GO" id="GO:0051604">
    <property type="term" value="P:protein maturation"/>
    <property type="evidence" value="ECO:0007669"/>
    <property type="project" value="UniProtKB-UniRule"/>
</dbReference>
<comment type="similarity">
    <text evidence="3">Belongs to the LarC family.</text>
</comment>
<dbReference type="Gene3D" id="3.30.70.1380">
    <property type="entry name" value="Transcriptional regulatory protein pf0864 domain like"/>
    <property type="match status" value="1"/>
</dbReference>
<evidence type="ECO:0000313" key="4">
    <source>
        <dbReference type="EMBL" id="SDB32731.1"/>
    </source>
</evidence>
<dbReference type="STRING" id="1732.SAMN02910417_02427"/>
<evidence type="ECO:0000313" key="5">
    <source>
        <dbReference type="Proteomes" id="UP000199228"/>
    </source>
</evidence>
<dbReference type="Proteomes" id="UP000199228">
    <property type="component" value="Unassembled WGS sequence"/>
</dbReference>
<dbReference type="GO" id="GO:0016829">
    <property type="term" value="F:lyase activity"/>
    <property type="evidence" value="ECO:0007669"/>
    <property type="project" value="UniProtKB-UniRule"/>
</dbReference>
<dbReference type="GO" id="GO:0016151">
    <property type="term" value="F:nickel cation binding"/>
    <property type="evidence" value="ECO:0007669"/>
    <property type="project" value="UniProtKB-UniRule"/>
</dbReference>
<dbReference type="PANTHER" id="PTHR36566:SF1">
    <property type="entry name" value="PYRIDINIUM-3,5-BISTHIOCARBOXYLIC ACID MONONUCLEOTIDE NICKEL INSERTION PROTEIN"/>
    <property type="match status" value="1"/>
</dbReference>
<name>A0A1G6CIQ7_EUBOX</name>
<keyword evidence="2 3" id="KW-0456">Lyase</keyword>
<dbReference type="EMBL" id="FMXR01000020">
    <property type="protein sequence ID" value="SDB32731.1"/>
    <property type="molecule type" value="Genomic_DNA"/>
</dbReference>
<dbReference type="EC" id="4.99.1.12" evidence="3"/>
<organism evidence="4 5">
    <name type="scientific">Eubacterium oxidoreducens</name>
    <dbReference type="NCBI Taxonomy" id="1732"/>
    <lineage>
        <taxon>Bacteria</taxon>
        <taxon>Bacillati</taxon>
        <taxon>Bacillota</taxon>
        <taxon>Clostridia</taxon>
        <taxon>Eubacteriales</taxon>
        <taxon>Eubacteriaceae</taxon>
        <taxon>Eubacterium</taxon>
    </lineage>
</organism>
<evidence type="ECO:0000256" key="3">
    <source>
        <dbReference type="HAMAP-Rule" id="MF_01074"/>
    </source>
</evidence>
<proteinExistence type="inferred from homology"/>
<accession>A0A1G6CIQ7</accession>
<dbReference type="AlphaFoldDB" id="A0A1G6CIQ7"/>
<keyword evidence="5" id="KW-1185">Reference proteome</keyword>
<dbReference type="InterPro" id="IPR002822">
    <property type="entry name" value="Ni_insertion"/>
</dbReference>
<evidence type="ECO:0000256" key="2">
    <source>
        <dbReference type="ARBA" id="ARBA00023239"/>
    </source>
</evidence>
<dbReference type="HAMAP" id="MF_01074">
    <property type="entry name" value="LarC"/>
    <property type="match status" value="1"/>
</dbReference>